<evidence type="ECO:0000313" key="3">
    <source>
        <dbReference type="Proteomes" id="UP000177140"/>
    </source>
</evidence>
<feature type="transmembrane region" description="Helical" evidence="1">
    <location>
        <begin position="80"/>
        <end position="98"/>
    </location>
</feature>
<protein>
    <recommendedName>
        <fullName evidence="4">DUF2127 domain-containing protein</fullName>
    </recommendedName>
</protein>
<evidence type="ECO:0000256" key="1">
    <source>
        <dbReference type="SAM" id="Phobius"/>
    </source>
</evidence>
<dbReference type="InterPro" id="IPR021125">
    <property type="entry name" value="DUF2127"/>
</dbReference>
<name>A0A1G2QJ96_9BACT</name>
<keyword evidence="1" id="KW-0812">Transmembrane</keyword>
<comment type="caution">
    <text evidence="2">The sequence shown here is derived from an EMBL/GenBank/DDBJ whole genome shotgun (WGS) entry which is preliminary data.</text>
</comment>
<keyword evidence="1" id="KW-1133">Transmembrane helix</keyword>
<dbReference type="AlphaFoldDB" id="A0A1G2QJ96"/>
<evidence type="ECO:0008006" key="4">
    <source>
        <dbReference type="Google" id="ProtNLM"/>
    </source>
</evidence>
<accession>A0A1G2QJ96</accession>
<proteinExistence type="predicted"/>
<evidence type="ECO:0000313" key="2">
    <source>
        <dbReference type="EMBL" id="OHA60680.1"/>
    </source>
</evidence>
<gene>
    <name evidence="2" type="ORF">A2556_02545</name>
</gene>
<organism evidence="2 3">
    <name type="scientific">Candidatus Vogelbacteria bacterium RIFOXYD2_FULL_44_9</name>
    <dbReference type="NCBI Taxonomy" id="1802441"/>
    <lineage>
        <taxon>Bacteria</taxon>
        <taxon>Candidatus Vogeliibacteriota</taxon>
    </lineage>
</organism>
<dbReference type="EMBL" id="MHTM01000047">
    <property type="protein sequence ID" value="OHA60680.1"/>
    <property type="molecule type" value="Genomic_DNA"/>
</dbReference>
<keyword evidence="1" id="KW-0472">Membrane</keyword>
<dbReference type="Pfam" id="PF09900">
    <property type="entry name" value="DUF2127"/>
    <property type="match status" value="1"/>
</dbReference>
<reference evidence="2 3" key="1">
    <citation type="journal article" date="2016" name="Nat. Commun.">
        <title>Thousands of microbial genomes shed light on interconnected biogeochemical processes in an aquifer system.</title>
        <authorList>
            <person name="Anantharaman K."/>
            <person name="Brown C.T."/>
            <person name="Hug L.A."/>
            <person name="Sharon I."/>
            <person name="Castelle C.J."/>
            <person name="Probst A.J."/>
            <person name="Thomas B.C."/>
            <person name="Singh A."/>
            <person name="Wilkins M.J."/>
            <person name="Karaoz U."/>
            <person name="Brodie E.L."/>
            <person name="Williams K.H."/>
            <person name="Hubbard S.S."/>
            <person name="Banfield J.F."/>
        </authorList>
    </citation>
    <scope>NUCLEOTIDE SEQUENCE [LARGE SCALE GENOMIC DNA]</scope>
</reference>
<dbReference type="Proteomes" id="UP000177140">
    <property type="component" value="Unassembled WGS sequence"/>
</dbReference>
<sequence length="161" mass="18967">MTKENLQKYWHRLFEVGVFVKGLNGVWEIATGLLFLLLSHGTLNCWFLTFIYGELLEDPPDKIINFFSHFSPYLSSGTKTFIALYILFHGVLNIFLAIQLYRDRHWSYFVAIGAMSTFVLYQIYRISVFHSPILVAVTIFDIGFIALTWHEYRYHREVKKT</sequence>
<feature type="transmembrane region" description="Helical" evidence="1">
    <location>
        <begin position="29"/>
        <end position="52"/>
    </location>
</feature>
<feature type="transmembrane region" description="Helical" evidence="1">
    <location>
        <begin position="105"/>
        <end position="123"/>
    </location>
</feature>
<feature type="transmembrane region" description="Helical" evidence="1">
    <location>
        <begin position="129"/>
        <end position="149"/>
    </location>
</feature>